<evidence type="ECO:0000313" key="2">
    <source>
        <dbReference type="EMBL" id="KAA6322465.1"/>
    </source>
</evidence>
<dbReference type="Gene3D" id="3.30.160.250">
    <property type="match status" value="1"/>
</dbReference>
<dbReference type="PANTHER" id="PTHR34504:SF2">
    <property type="entry name" value="UPF0150 PROTEIN SSL0259"/>
    <property type="match status" value="1"/>
</dbReference>
<gene>
    <name evidence="2" type="ORF">EZS27_027991</name>
</gene>
<dbReference type="InterPro" id="IPR035069">
    <property type="entry name" value="TTHA1013/TTHA0281-like"/>
</dbReference>
<dbReference type="SUPFAM" id="SSF143100">
    <property type="entry name" value="TTHA1013/TTHA0281-like"/>
    <property type="match status" value="1"/>
</dbReference>
<dbReference type="InterPro" id="IPR051404">
    <property type="entry name" value="TA_system_antitoxin"/>
</dbReference>
<dbReference type="EMBL" id="SNRY01003038">
    <property type="protein sequence ID" value="KAA6322465.1"/>
    <property type="molecule type" value="Genomic_DNA"/>
</dbReference>
<dbReference type="PANTHER" id="PTHR34504">
    <property type="entry name" value="ANTITOXIN HICB"/>
    <property type="match status" value="1"/>
</dbReference>
<accession>A0A5J4QM82</accession>
<evidence type="ECO:0000259" key="1">
    <source>
        <dbReference type="Pfam" id="PF15919"/>
    </source>
</evidence>
<dbReference type="InterPro" id="IPR031807">
    <property type="entry name" value="HicB-like"/>
</dbReference>
<name>A0A5J4QM82_9ZZZZ</name>
<comment type="caution">
    <text evidence="2">The sequence shown here is derived from an EMBL/GenBank/DDBJ whole genome shotgun (WGS) entry which is preliminary data.</text>
</comment>
<organism evidence="2">
    <name type="scientific">termite gut metagenome</name>
    <dbReference type="NCBI Taxonomy" id="433724"/>
    <lineage>
        <taxon>unclassified sequences</taxon>
        <taxon>metagenomes</taxon>
        <taxon>organismal metagenomes</taxon>
    </lineage>
</organism>
<protein>
    <recommendedName>
        <fullName evidence="1">HicB-like antitoxin of toxin-antitoxin system domain-containing protein</fullName>
    </recommendedName>
</protein>
<sequence length="151" mass="17148">MTKKMAKIMANKLENIRTKVIVEVSCTDNNYCASLPFLPGCITTGDSMDEIEQNINEIVPFHLEGMRDSGEQTPEEFEGEYEFVYNFSVEALLNHYSGIFTKAALSRITGINERQLWHYAAGLRKPRKNQAERITNGLHKLGRELLSIGSY</sequence>
<dbReference type="Pfam" id="PF15919">
    <property type="entry name" value="HicB_lk_antitox"/>
    <property type="match status" value="1"/>
</dbReference>
<proteinExistence type="predicted"/>
<feature type="domain" description="HicB-like antitoxin of toxin-antitoxin system" evidence="1">
    <location>
        <begin position="26"/>
        <end position="75"/>
    </location>
</feature>
<dbReference type="AlphaFoldDB" id="A0A5J4QM82"/>
<reference evidence="2" key="1">
    <citation type="submission" date="2019-03" db="EMBL/GenBank/DDBJ databases">
        <title>Single cell metagenomics reveals metabolic interactions within the superorganism composed of flagellate Streblomastix strix and complex community of Bacteroidetes bacteria on its surface.</title>
        <authorList>
            <person name="Treitli S.C."/>
            <person name="Kolisko M."/>
            <person name="Husnik F."/>
            <person name="Keeling P."/>
            <person name="Hampl V."/>
        </authorList>
    </citation>
    <scope>NUCLEOTIDE SEQUENCE</scope>
    <source>
        <strain evidence="2">STM</strain>
    </source>
</reference>